<gene>
    <name evidence="3" type="ORF">FNV44_04950</name>
</gene>
<evidence type="ECO:0000313" key="3">
    <source>
        <dbReference type="EMBL" id="TRY00404.1"/>
    </source>
</evidence>
<dbReference type="Gene3D" id="2.160.20.110">
    <property type="match status" value="1"/>
</dbReference>
<dbReference type="GeneID" id="41338338"/>
<dbReference type="Proteomes" id="UP000315938">
    <property type="component" value="Unassembled WGS sequence"/>
</dbReference>
<feature type="signal peptide" evidence="1">
    <location>
        <begin position="1"/>
        <end position="23"/>
    </location>
</feature>
<dbReference type="InterPro" id="IPR003961">
    <property type="entry name" value="FN3_dom"/>
</dbReference>
<evidence type="ECO:0000256" key="1">
    <source>
        <dbReference type="SAM" id="SignalP"/>
    </source>
</evidence>
<dbReference type="RefSeq" id="WP_012242097.1">
    <property type="nucleotide sequence ID" value="NZ_JACAOE010000001.1"/>
</dbReference>
<keyword evidence="1" id="KW-0732">Signal</keyword>
<comment type="caution">
    <text evidence="3">The sequence shown here is derived from an EMBL/GenBank/DDBJ whole genome shotgun (WGS) entry which is preliminary data.</text>
</comment>
<name>A0A553IJL0_ACHLA</name>
<proteinExistence type="predicted"/>
<reference evidence="3 4" key="1">
    <citation type="submission" date="2019-07" db="EMBL/GenBank/DDBJ databases">
        <title>Genome sequence of Acholeplasma laidlawii strain with increased resistance to erythromycin.</title>
        <authorList>
            <person name="Medvedeva E.S."/>
            <person name="Baranova N.B."/>
            <person name="Siniagina M.N."/>
            <person name="Mouzykantov A."/>
            <person name="Chernova O.A."/>
            <person name="Chernov V.M."/>
        </authorList>
    </citation>
    <scope>NUCLEOTIDE SEQUENCE [LARGE SCALE GENOMIC DNA]</scope>
    <source>
        <strain evidence="3 4">PG8REry</strain>
    </source>
</reference>
<feature type="chain" id="PRO_5023133668" description="Fibronectin type-III domain-containing protein" evidence="1">
    <location>
        <begin position="24"/>
        <end position="525"/>
    </location>
</feature>
<feature type="domain" description="Fibronectin type-III" evidence="2">
    <location>
        <begin position="23"/>
        <end position="124"/>
    </location>
</feature>
<dbReference type="PROSITE" id="PS51257">
    <property type="entry name" value="PROKAR_LIPOPROTEIN"/>
    <property type="match status" value="1"/>
</dbReference>
<sequence>MKKVLTIVAFALLLVLAGCTSQARSNARAYVTSISATSTEVQFKVELRDPDTELDSKTLVVRVKTSGEADVDQTLELSTATPSKTIKFTDLKMGSSYDVYVFGQKNNKQVQLYYLSATFKTLSPGDEEANPIVITTTEEFKSMDSKKHYALGNDLDFGNVSMMPLFTSGTPFSGSFDGKDFTLKNINITAEDDVYKSYLSIFGYASKSTIKNVKLDNVHIDNEAKPYIGIHYVGLIVSKVSNNAFLLENIEITNSSVTISHNRNQSVTNRNLYVGLVGGSMQGTLRNIVVKDSILNVEQNALNGVYAGAQAATAGTYVGGAFGLIEQDKGTGIEQIAVVDTDVNVNINQDKASLGTGVLFVGGVFGAYRSDRNTAEIYSNAAISVSHTKHANTASDKLDTIYAGGIVGSIIKSRLNEVLFNGELTISASDVLNRVHTSLVAGQATTSSTKLLAGGIIEVTTTNGNQVATASELYPYAWANKVNEVKILNSAAINFDGTAVDLSAFNVVTSAADFLTSEFVLSHLN</sequence>
<protein>
    <recommendedName>
        <fullName evidence="2">Fibronectin type-III domain-containing protein</fullName>
    </recommendedName>
</protein>
<organism evidence="3 4">
    <name type="scientific">Acholeplasma laidlawii</name>
    <dbReference type="NCBI Taxonomy" id="2148"/>
    <lineage>
        <taxon>Bacteria</taxon>
        <taxon>Bacillati</taxon>
        <taxon>Mycoplasmatota</taxon>
        <taxon>Mollicutes</taxon>
        <taxon>Acholeplasmatales</taxon>
        <taxon>Acholeplasmataceae</taxon>
        <taxon>Acholeplasma</taxon>
    </lineage>
</organism>
<evidence type="ECO:0000313" key="4">
    <source>
        <dbReference type="Proteomes" id="UP000315938"/>
    </source>
</evidence>
<dbReference type="EMBL" id="VKID01000001">
    <property type="protein sequence ID" value="TRY00404.1"/>
    <property type="molecule type" value="Genomic_DNA"/>
</dbReference>
<dbReference type="AlphaFoldDB" id="A0A553IJL0"/>
<dbReference type="PROSITE" id="PS50853">
    <property type="entry name" value="FN3"/>
    <property type="match status" value="1"/>
</dbReference>
<accession>A0A553IJL0</accession>
<evidence type="ECO:0000259" key="2">
    <source>
        <dbReference type="PROSITE" id="PS50853"/>
    </source>
</evidence>